<dbReference type="Proteomes" id="UP000240400">
    <property type="component" value="Unassembled WGS sequence"/>
</dbReference>
<sequence length="68" mass="7684">GACVLGLKALGEIEDFSIIEDMVGTTHAHQPNQEAVEIYQQLISIYIDLSRSLAPQYRKIADFQRKHL</sequence>
<keyword evidence="1" id="KW-0808">Transferase</keyword>
<evidence type="ECO:0000313" key="2">
    <source>
        <dbReference type="Proteomes" id="UP000240400"/>
    </source>
</evidence>
<dbReference type="GO" id="GO:0016301">
    <property type="term" value="F:kinase activity"/>
    <property type="evidence" value="ECO:0007669"/>
    <property type="project" value="UniProtKB-KW"/>
</dbReference>
<protein>
    <submittedName>
        <fullName evidence="1">Gluconate kinase</fullName>
    </submittedName>
</protein>
<dbReference type="Gene3D" id="3.30.420.40">
    <property type="match status" value="1"/>
</dbReference>
<gene>
    <name evidence="1" type="ORF">BUZ61_19025</name>
</gene>
<reference evidence="1 2" key="1">
    <citation type="journal article" date="2016" name="Front. Microbiol.">
        <title>Comprehensive Phylogenetic Analysis of Bovine Non-aureus Staphylococci Species Based on Whole-Genome Sequencing.</title>
        <authorList>
            <person name="Naushad S."/>
            <person name="Barkema H.W."/>
            <person name="Luby C."/>
            <person name="Condas L.A."/>
            <person name="Nobrega D.B."/>
            <person name="Carson D.A."/>
            <person name="De Buck J."/>
        </authorList>
    </citation>
    <scope>NUCLEOTIDE SEQUENCE [LARGE SCALE GENOMIC DNA]</scope>
    <source>
        <strain evidence="1 2">SNUC 4337</strain>
    </source>
</reference>
<evidence type="ECO:0000313" key="1">
    <source>
        <dbReference type="EMBL" id="PTK36433.1"/>
    </source>
</evidence>
<comment type="caution">
    <text evidence="1">The sequence shown here is derived from an EMBL/GenBank/DDBJ whole genome shotgun (WGS) entry which is preliminary data.</text>
</comment>
<organism evidence="1 2">
    <name type="scientific">Staphylococcus nepalensis</name>
    <dbReference type="NCBI Taxonomy" id="214473"/>
    <lineage>
        <taxon>Bacteria</taxon>
        <taxon>Bacillati</taxon>
        <taxon>Bacillota</taxon>
        <taxon>Bacilli</taxon>
        <taxon>Bacillales</taxon>
        <taxon>Staphylococcaceae</taxon>
        <taxon>Staphylococcus</taxon>
    </lineage>
</organism>
<proteinExistence type="predicted"/>
<keyword evidence="1" id="KW-0418">Kinase</keyword>
<accession>A0A2T4RYZ7</accession>
<feature type="non-terminal residue" evidence="1">
    <location>
        <position position="1"/>
    </location>
</feature>
<dbReference type="AlphaFoldDB" id="A0A2T4RYZ7"/>
<dbReference type="EMBL" id="PZHR01001103">
    <property type="protein sequence ID" value="PTK36433.1"/>
    <property type="molecule type" value="Genomic_DNA"/>
</dbReference>
<name>A0A2T4RYZ7_9STAP</name>